<dbReference type="AlphaFoldDB" id="X1QPY6"/>
<feature type="transmembrane region" description="Helical" evidence="1">
    <location>
        <begin position="6"/>
        <end position="25"/>
    </location>
</feature>
<feature type="domain" description="MacB-like periplasmic core" evidence="2">
    <location>
        <begin position="1"/>
        <end position="225"/>
    </location>
</feature>
<proteinExistence type="predicted"/>
<dbReference type="EMBL" id="BARV01024234">
    <property type="protein sequence ID" value="GAI45344.1"/>
    <property type="molecule type" value="Genomic_DNA"/>
</dbReference>
<sequence length="229" mass="25991">MFGIFWGIAAVIVLIGFGAGFQGFFEREWGKMGEKTIYVRGGRIQSKIGTYREARRVRLSQKDVDALKAFPIEIEEALPEYDCGHPVVKYGNENRAVHTLGVVPDTSKLRNFIVARGRFINLGDIEESRRVCFLGSTIQERLFGSRTRDVTGEYVNINRIRYLVIGTSQPKGFQLSINTSLDDDKMLIPLTTALKDFSGEKHISRILVSPVSKDRYKKTELEIRQVLSR</sequence>
<gene>
    <name evidence="3" type="ORF">S06H3_39588</name>
</gene>
<dbReference type="InterPro" id="IPR050250">
    <property type="entry name" value="Macrolide_Exporter_MacB"/>
</dbReference>
<dbReference type="InterPro" id="IPR025857">
    <property type="entry name" value="MacB_PCD"/>
</dbReference>
<dbReference type="Pfam" id="PF12704">
    <property type="entry name" value="MacB_PCD"/>
    <property type="match status" value="1"/>
</dbReference>
<comment type="caution">
    <text evidence="3">The sequence shown here is derived from an EMBL/GenBank/DDBJ whole genome shotgun (WGS) entry which is preliminary data.</text>
</comment>
<reference evidence="3" key="1">
    <citation type="journal article" date="2014" name="Front. Microbiol.">
        <title>High frequency of phylogenetically diverse reductive dehalogenase-homologous genes in deep subseafloor sedimentary metagenomes.</title>
        <authorList>
            <person name="Kawai M."/>
            <person name="Futagami T."/>
            <person name="Toyoda A."/>
            <person name="Takaki Y."/>
            <person name="Nishi S."/>
            <person name="Hori S."/>
            <person name="Arai W."/>
            <person name="Tsubouchi T."/>
            <person name="Morono Y."/>
            <person name="Uchiyama I."/>
            <person name="Ito T."/>
            <person name="Fujiyama A."/>
            <person name="Inagaki F."/>
            <person name="Takami H."/>
        </authorList>
    </citation>
    <scope>NUCLEOTIDE SEQUENCE</scope>
    <source>
        <strain evidence="3">Expedition CK06-06</strain>
    </source>
</reference>
<evidence type="ECO:0000259" key="2">
    <source>
        <dbReference type="Pfam" id="PF12704"/>
    </source>
</evidence>
<evidence type="ECO:0000256" key="1">
    <source>
        <dbReference type="SAM" id="Phobius"/>
    </source>
</evidence>
<dbReference type="GO" id="GO:0005886">
    <property type="term" value="C:plasma membrane"/>
    <property type="evidence" value="ECO:0007669"/>
    <property type="project" value="TreeGrafter"/>
</dbReference>
<keyword evidence="1" id="KW-0472">Membrane</keyword>
<protein>
    <recommendedName>
        <fullName evidence="2">MacB-like periplasmic core domain-containing protein</fullName>
    </recommendedName>
</protein>
<accession>X1QPY6</accession>
<keyword evidence="1" id="KW-1133">Transmembrane helix</keyword>
<evidence type="ECO:0000313" key="3">
    <source>
        <dbReference type="EMBL" id="GAI45344.1"/>
    </source>
</evidence>
<name>X1QPY6_9ZZZZ</name>
<keyword evidence="1" id="KW-0812">Transmembrane</keyword>
<dbReference type="PANTHER" id="PTHR30572">
    <property type="entry name" value="MEMBRANE COMPONENT OF TRANSPORTER-RELATED"/>
    <property type="match status" value="1"/>
</dbReference>
<dbReference type="PANTHER" id="PTHR30572:SF4">
    <property type="entry name" value="ABC TRANSPORTER PERMEASE YTRF"/>
    <property type="match status" value="1"/>
</dbReference>
<dbReference type="GO" id="GO:0022857">
    <property type="term" value="F:transmembrane transporter activity"/>
    <property type="evidence" value="ECO:0007669"/>
    <property type="project" value="TreeGrafter"/>
</dbReference>
<organism evidence="3">
    <name type="scientific">marine sediment metagenome</name>
    <dbReference type="NCBI Taxonomy" id="412755"/>
    <lineage>
        <taxon>unclassified sequences</taxon>
        <taxon>metagenomes</taxon>
        <taxon>ecological metagenomes</taxon>
    </lineage>
</organism>
<feature type="non-terminal residue" evidence="3">
    <location>
        <position position="229"/>
    </location>
</feature>